<evidence type="ECO:0000256" key="2">
    <source>
        <dbReference type="ARBA" id="ARBA00022741"/>
    </source>
</evidence>
<dbReference type="Pfam" id="PF00152">
    <property type="entry name" value="tRNA-synt_2"/>
    <property type="match status" value="1"/>
</dbReference>
<dbReference type="InterPro" id="IPR004525">
    <property type="entry name" value="EpmA"/>
</dbReference>
<dbReference type="Proteomes" id="UP000249799">
    <property type="component" value="Chromosome"/>
</dbReference>
<dbReference type="InterPro" id="IPR045864">
    <property type="entry name" value="aa-tRNA-synth_II/BPL/LPL"/>
</dbReference>
<organism evidence="4 5">
    <name type="scientific">Bradymonas sediminis</name>
    <dbReference type="NCBI Taxonomy" id="1548548"/>
    <lineage>
        <taxon>Bacteria</taxon>
        <taxon>Deltaproteobacteria</taxon>
        <taxon>Bradymonadales</taxon>
        <taxon>Bradymonadaceae</taxon>
        <taxon>Bradymonas</taxon>
    </lineage>
</organism>
<dbReference type="AlphaFoldDB" id="A0A2Z4FPG0"/>
<keyword evidence="1" id="KW-0436">Ligase</keyword>
<proteinExistence type="predicted"/>
<accession>A0A2Z4FPG0</accession>
<dbReference type="OrthoDB" id="9801152at2"/>
<dbReference type="SUPFAM" id="SSF55681">
    <property type="entry name" value="Class II aaRS and biotin synthetases"/>
    <property type="match status" value="1"/>
</dbReference>
<dbReference type="GO" id="GO:0005829">
    <property type="term" value="C:cytosol"/>
    <property type="evidence" value="ECO:0007669"/>
    <property type="project" value="TreeGrafter"/>
</dbReference>
<dbReference type="InterPro" id="IPR006195">
    <property type="entry name" value="aa-tRNA-synth_II"/>
</dbReference>
<evidence type="ECO:0000313" key="5">
    <source>
        <dbReference type="Proteomes" id="UP000249799"/>
    </source>
</evidence>
<dbReference type="InterPro" id="IPR004364">
    <property type="entry name" value="Aa-tRNA-synt_II"/>
</dbReference>
<reference evidence="4 5" key="1">
    <citation type="submission" date="2018-06" db="EMBL/GenBank/DDBJ databases">
        <title>Lujinxingia sediminis gen. nov. sp. nov., a new facultative anaerobic member of the class Deltaproteobacteria, and proposal of Lujinxingaceae fam. nov.</title>
        <authorList>
            <person name="Guo L.-Y."/>
            <person name="Li C.-M."/>
            <person name="Wang S."/>
            <person name="Du Z.-J."/>
        </authorList>
    </citation>
    <scope>NUCLEOTIDE SEQUENCE [LARGE SCALE GENOMIC DNA]</scope>
    <source>
        <strain evidence="4 5">FA350</strain>
    </source>
</reference>
<dbReference type="GO" id="GO:0006430">
    <property type="term" value="P:lysyl-tRNA aminoacylation"/>
    <property type="evidence" value="ECO:0007669"/>
    <property type="project" value="InterPro"/>
</dbReference>
<keyword evidence="3" id="KW-0067">ATP-binding</keyword>
<dbReference type="GO" id="GO:0000049">
    <property type="term" value="F:tRNA binding"/>
    <property type="evidence" value="ECO:0007669"/>
    <property type="project" value="TreeGrafter"/>
</dbReference>
<evidence type="ECO:0000313" key="4">
    <source>
        <dbReference type="EMBL" id="AWV90635.1"/>
    </source>
</evidence>
<dbReference type="PANTHER" id="PTHR42918:SF6">
    <property type="entry name" value="ELONGATION FACTOR P--(R)-BETA-LYSINE LIGASE"/>
    <property type="match status" value="1"/>
</dbReference>
<dbReference type="EMBL" id="CP030032">
    <property type="protein sequence ID" value="AWV90635.1"/>
    <property type="molecule type" value="Genomic_DNA"/>
</dbReference>
<evidence type="ECO:0000256" key="3">
    <source>
        <dbReference type="ARBA" id="ARBA00022840"/>
    </source>
</evidence>
<dbReference type="KEGG" id="bsed:DN745_15415"/>
<dbReference type="GO" id="GO:0004824">
    <property type="term" value="F:lysine-tRNA ligase activity"/>
    <property type="evidence" value="ECO:0007669"/>
    <property type="project" value="InterPro"/>
</dbReference>
<keyword evidence="2" id="KW-0547">Nucleotide-binding</keyword>
<dbReference type="PANTHER" id="PTHR42918">
    <property type="entry name" value="LYSYL-TRNA SYNTHETASE"/>
    <property type="match status" value="1"/>
</dbReference>
<dbReference type="Gene3D" id="3.30.930.10">
    <property type="entry name" value="Bira Bifunctional Protein, Domain 2"/>
    <property type="match status" value="1"/>
</dbReference>
<keyword evidence="5" id="KW-1185">Reference proteome</keyword>
<sequence>MRRKTTRQIAPKTLPLAQLIKTASAQGQTPAAPQRTAGRLRQRSGVWHLESAGHSIRLIADGADAAARLTHGALVEVLGTLDAAHDADGKSPAFTVESLGIVHLPLTQEPALSAQRQRSLAEAVQLRAHANRRIRAFFDARDFVEVETPNWVEAAGTDVHLSPVNASFQDPHRPAEEAIRGDLHTSPEFSMKRLLAGGLERIWQMSKVWRNGEITPLHNPEFTLLEWYRAWEDLDAIIQDVEDLSRALIGEVARIGEREISLEAPFLRMTMQEVIEAACGFDILEATDFDALLAVCAERELLSEHSLNRARQTRRWDELFFELQIGYIDPFLDAQGPVFVTEWPTPLAVLARTKPEDPRVAQRFELYIGGVELANGFQELTDPKEQRARFEADLATRQAAGLPLPAMPERFLESLEWGLPPSSGVAVGVDRYLMLKSGAQNIKEVAPFAMGRDLETGKAQWS</sequence>
<evidence type="ECO:0000256" key="1">
    <source>
        <dbReference type="ARBA" id="ARBA00022598"/>
    </source>
</evidence>
<dbReference type="RefSeq" id="WP_111336195.1">
    <property type="nucleotide sequence ID" value="NZ_CP030032.1"/>
</dbReference>
<dbReference type="PROSITE" id="PS50862">
    <property type="entry name" value="AA_TRNA_LIGASE_II"/>
    <property type="match status" value="1"/>
</dbReference>
<gene>
    <name evidence="4" type="ORF">DN745_15415</name>
</gene>
<protein>
    <submittedName>
        <fullName evidence="4">EF-P lysine aminoacylase GenX</fullName>
    </submittedName>
</protein>
<dbReference type="NCBIfam" id="NF006828">
    <property type="entry name" value="PRK09350.1"/>
    <property type="match status" value="1"/>
</dbReference>
<dbReference type="NCBIfam" id="TIGR00462">
    <property type="entry name" value="genX"/>
    <property type="match status" value="1"/>
</dbReference>
<dbReference type="GO" id="GO:0005524">
    <property type="term" value="F:ATP binding"/>
    <property type="evidence" value="ECO:0007669"/>
    <property type="project" value="UniProtKB-KW"/>
</dbReference>
<name>A0A2Z4FPG0_9DELT</name>